<dbReference type="InterPro" id="IPR011006">
    <property type="entry name" value="CheY-like_superfamily"/>
</dbReference>
<dbReference type="STRING" id="1548018.LS64_11350"/>
<keyword evidence="3" id="KW-1185">Reference proteome</keyword>
<keyword evidence="1" id="KW-0175">Coiled coil</keyword>
<organism evidence="2 3">
    <name type="scientific">Helicobacter saguini</name>
    <dbReference type="NCBI Taxonomy" id="1548018"/>
    <lineage>
        <taxon>Bacteria</taxon>
        <taxon>Pseudomonadati</taxon>
        <taxon>Campylobacterota</taxon>
        <taxon>Epsilonproteobacteria</taxon>
        <taxon>Campylobacterales</taxon>
        <taxon>Helicobacteraceae</taxon>
        <taxon>Helicobacter</taxon>
    </lineage>
</organism>
<feature type="coiled-coil region" evidence="1">
    <location>
        <begin position="186"/>
        <end position="231"/>
    </location>
</feature>
<dbReference type="Proteomes" id="UP000029714">
    <property type="component" value="Unassembled WGS sequence"/>
</dbReference>
<reference evidence="2 3" key="1">
    <citation type="journal article" date="2014" name="Genome Announc.">
        <title>Draft genome sequences of eight enterohepatic helicobacter species isolated from both laboratory and wild rodents.</title>
        <authorList>
            <person name="Sheh A."/>
            <person name="Shen Z."/>
            <person name="Fox J.G."/>
        </authorList>
    </citation>
    <scope>NUCLEOTIDE SEQUENCE [LARGE SCALE GENOMIC DNA]</scope>
    <source>
        <strain evidence="2 3">MIT 97-6194</strain>
    </source>
</reference>
<sequence length="476" mass="55771">MDGQIISLDVAKKQGQVQQFVTERVFPFDFKVYDGEEKELKIELEVEFSVENRVVSKMSRKISVQEQDAIPVTKSATDCVNEYFARENGILVEHQEFVDNNPELDFMRMRRFLFTAYNDLCDLDSMLENKELRAVKHEVASLYRDYEEYIKKTQYPLPYCFEQIFIRRQVEYTHLEQHIEDIKIAMNGAKGEVEVLGRRLEEEEKNLKFIADKKSAEFLEQEKEVKALRRRYVDLIDYIARQKDVIAYETERMKVFRETHLAEFAETFEPMTASIKTKFIKLLNTKGYGLDKEMWARAKTNQYVKKFFRDADIHGGYNSVTYLRYFLKGLDKNKVSSPATKELFNLLKTLEDSSRRNIMVLQENDTKTFKSRQLIERVDKGLKITTSHDPFDALGKLASSPQDIVVLDYKINGLLAFDFIREYRDSPKFNKRTSFIVVTPNQLEYDKIEEGRGLGVEYFVIANDGEAFSDAVRMAI</sequence>
<evidence type="ECO:0000313" key="3">
    <source>
        <dbReference type="Proteomes" id="UP000029714"/>
    </source>
</evidence>
<name>A0A4U8T581_9HELI</name>
<evidence type="ECO:0000256" key="1">
    <source>
        <dbReference type="SAM" id="Coils"/>
    </source>
</evidence>
<gene>
    <name evidence="2" type="ORF">LS64_004035</name>
</gene>
<dbReference type="OrthoDB" id="5328923at2"/>
<dbReference type="AlphaFoldDB" id="A0A4U8T581"/>
<dbReference type="SUPFAM" id="SSF52172">
    <property type="entry name" value="CheY-like"/>
    <property type="match status" value="1"/>
</dbReference>
<protein>
    <submittedName>
        <fullName evidence="2">Response regulator</fullName>
    </submittedName>
</protein>
<accession>A0A4U8T581</accession>
<dbReference type="EMBL" id="JRMP02000005">
    <property type="protein sequence ID" value="TLD94700.1"/>
    <property type="molecule type" value="Genomic_DNA"/>
</dbReference>
<reference evidence="2 3" key="2">
    <citation type="journal article" date="2016" name="Infect. Immun.">
        <title>Helicobacter saguini, a Novel Helicobacter Isolated from Cotton-Top Tamarins with Ulcerative Colitis, Has Proinflammatory Properties and Induces Typhlocolitis and Dysplasia in Gnotobiotic IL-10-/- Mice.</title>
        <authorList>
            <person name="Shen Z."/>
            <person name="Mannion A."/>
            <person name="Whary M.T."/>
            <person name="Muthupalani S."/>
            <person name="Sheh A."/>
            <person name="Feng Y."/>
            <person name="Gong G."/>
            <person name="Vandamme P."/>
            <person name="Holcombe H.R."/>
            <person name="Paster B.J."/>
            <person name="Fox J.G."/>
        </authorList>
    </citation>
    <scope>NUCLEOTIDE SEQUENCE [LARGE SCALE GENOMIC DNA]</scope>
    <source>
        <strain evidence="2 3">MIT 97-6194</strain>
    </source>
</reference>
<dbReference type="RefSeq" id="WP_034573152.1">
    <property type="nucleotide sequence ID" value="NZ_JRMP02000005.1"/>
</dbReference>
<evidence type="ECO:0000313" key="2">
    <source>
        <dbReference type="EMBL" id="TLD94700.1"/>
    </source>
</evidence>
<dbReference type="Gene3D" id="3.40.50.2300">
    <property type="match status" value="1"/>
</dbReference>
<comment type="caution">
    <text evidence="2">The sequence shown here is derived from an EMBL/GenBank/DDBJ whole genome shotgun (WGS) entry which is preliminary data.</text>
</comment>
<proteinExistence type="predicted"/>